<dbReference type="InterPro" id="IPR001437">
    <property type="entry name" value="Tscrpt_elong_fac_GreA/B_C"/>
</dbReference>
<accession>A0ABQ1SCB5</accession>
<evidence type="ECO:0000313" key="2">
    <source>
        <dbReference type="EMBL" id="GGE00551.1"/>
    </source>
</evidence>
<dbReference type="PANTHER" id="PTHR30437:SF5">
    <property type="entry name" value="REGULATOR OF NUCLEOSIDE DIPHOSPHATE KINASE"/>
    <property type="match status" value="1"/>
</dbReference>
<proteinExistence type="predicted"/>
<gene>
    <name evidence="2" type="ORF">GCM10011515_20460</name>
</gene>
<dbReference type="PANTHER" id="PTHR30437">
    <property type="entry name" value="TRANSCRIPTION ELONGATION FACTOR GREA"/>
    <property type="match status" value="1"/>
</dbReference>
<organism evidence="2 3">
    <name type="scientific">Tsuneonella deserti</name>
    <dbReference type="NCBI Taxonomy" id="2035528"/>
    <lineage>
        <taxon>Bacteria</taxon>
        <taxon>Pseudomonadati</taxon>
        <taxon>Pseudomonadota</taxon>
        <taxon>Alphaproteobacteria</taxon>
        <taxon>Sphingomonadales</taxon>
        <taxon>Erythrobacteraceae</taxon>
        <taxon>Tsuneonella</taxon>
    </lineage>
</organism>
<dbReference type="GO" id="GO:0016301">
    <property type="term" value="F:kinase activity"/>
    <property type="evidence" value="ECO:0007669"/>
    <property type="project" value="UniProtKB-KW"/>
</dbReference>
<dbReference type="EMBL" id="BMKL01000001">
    <property type="protein sequence ID" value="GGE00551.1"/>
    <property type="molecule type" value="Genomic_DNA"/>
</dbReference>
<dbReference type="Proteomes" id="UP000619041">
    <property type="component" value="Unassembled WGS sequence"/>
</dbReference>
<keyword evidence="2" id="KW-0808">Transferase</keyword>
<comment type="caution">
    <text evidence="2">The sequence shown here is derived from an EMBL/GenBank/DDBJ whole genome shotgun (WGS) entry which is preliminary data.</text>
</comment>
<dbReference type="RefSeq" id="WP_188645045.1">
    <property type="nucleotide sequence ID" value="NZ_BMKL01000001.1"/>
</dbReference>
<protein>
    <submittedName>
        <fullName evidence="2">Nucleoside diphosphate kinase regulator</fullName>
    </submittedName>
</protein>
<reference evidence="3" key="1">
    <citation type="journal article" date="2019" name="Int. J. Syst. Evol. Microbiol.">
        <title>The Global Catalogue of Microorganisms (GCM) 10K type strain sequencing project: providing services to taxonomists for standard genome sequencing and annotation.</title>
        <authorList>
            <consortium name="The Broad Institute Genomics Platform"/>
            <consortium name="The Broad Institute Genome Sequencing Center for Infectious Disease"/>
            <person name="Wu L."/>
            <person name="Ma J."/>
        </authorList>
    </citation>
    <scope>NUCLEOTIDE SEQUENCE [LARGE SCALE GENOMIC DNA]</scope>
    <source>
        <strain evidence="3">CGMCC 1.15959</strain>
    </source>
</reference>
<dbReference type="NCBIfam" id="NF004396">
    <property type="entry name" value="PRK05753.1"/>
    <property type="match status" value="1"/>
</dbReference>
<feature type="domain" description="Transcription elongation factor GreA/GreB C-terminal" evidence="1">
    <location>
        <begin position="56"/>
        <end position="131"/>
    </location>
</feature>
<dbReference type="InterPro" id="IPR036953">
    <property type="entry name" value="GreA/GreB_C_sf"/>
</dbReference>
<evidence type="ECO:0000313" key="3">
    <source>
        <dbReference type="Proteomes" id="UP000619041"/>
    </source>
</evidence>
<dbReference type="Gene3D" id="3.10.50.30">
    <property type="entry name" value="Transcription elongation factor, GreA/GreB, C-terminal domain"/>
    <property type="match status" value="1"/>
</dbReference>
<dbReference type="SUPFAM" id="SSF54534">
    <property type="entry name" value="FKBP-like"/>
    <property type="match status" value="1"/>
</dbReference>
<name>A0ABQ1SCB5_9SPHN</name>
<sequence length="134" mass="14424">MATQQAATRPPILIAEGEADALADLAVAVADRHPIVSSLLLEELDRAEVRPSYDIPCDVVTMGSTVEFLVEETGERRTVELVYPRDADIEQGRVSILTPVGAGLLGLRTGQSISWPDRGGHERVLTIVKVARPA</sequence>
<keyword evidence="3" id="KW-1185">Reference proteome</keyword>
<dbReference type="InterPro" id="IPR023459">
    <property type="entry name" value="Tscrpt_elong_fac_GreA/B_fam"/>
</dbReference>
<evidence type="ECO:0000259" key="1">
    <source>
        <dbReference type="Pfam" id="PF01272"/>
    </source>
</evidence>
<keyword evidence="2" id="KW-0418">Kinase</keyword>
<dbReference type="Pfam" id="PF01272">
    <property type="entry name" value="GreA_GreB"/>
    <property type="match status" value="1"/>
</dbReference>